<evidence type="ECO:0000256" key="3">
    <source>
        <dbReference type="ARBA" id="ARBA00023242"/>
    </source>
</evidence>
<evidence type="ECO:0000256" key="4">
    <source>
        <dbReference type="SAM" id="MobiDB-lite"/>
    </source>
</evidence>
<reference evidence="5" key="1">
    <citation type="submission" date="2022-08" db="EMBL/GenBank/DDBJ databases">
        <title>Genome sequencing of akame (Lates japonicus).</title>
        <authorList>
            <person name="Hashiguchi Y."/>
            <person name="Takahashi H."/>
        </authorList>
    </citation>
    <scope>NUCLEOTIDE SEQUENCE</scope>
    <source>
        <strain evidence="5">Kochi</strain>
    </source>
</reference>
<dbReference type="PANTHER" id="PTHR15856">
    <property type="entry name" value="PHD FINGER PROTEIN 20-RELATED"/>
    <property type="match status" value="1"/>
</dbReference>
<evidence type="ECO:0000313" key="5">
    <source>
        <dbReference type="EMBL" id="GLD73101.1"/>
    </source>
</evidence>
<dbReference type="InterPro" id="IPR011011">
    <property type="entry name" value="Znf_FYVE_PHD"/>
</dbReference>
<evidence type="ECO:0000256" key="2">
    <source>
        <dbReference type="ARBA" id="ARBA00022737"/>
    </source>
</evidence>
<feature type="compositionally biased region" description="Polar residues" evidence="4">
    <location>
        <begin position="73"/>
        <end position="86"/>
    </location>
</feature>
<dbReference type="Gene3D" id="3.30.40.10">
    <property type="entry name" value="Zinc/RING finger domain, C3HC4 (zinc finger)"/>
    <property type="match status" value="1"/>
</dbReference>
<comment type="caution">
    <text evidence="5">The sequence shown here is derived from an EMBL/GenBank/DDBJ whole genome shotgun (WGS) entry which is preliminary data.</text>
</comment>
<name>A0AAD3NLB3_LATJO</name>
<accession>A0AAD3NLB3</accession>
<feature type="region of interest" description="Disordered" evidence="4">
    <location>
        <begin position="59"/>
        <end position="92"/>
    </location>
</feature>
<dbReference type="InterPro" id="IPR013083">
    <property type="entry name" value="Znf_RING/FYVE/PHD"/>
</dbReference>
<keyword evidence="3" id="KW-0539">Nucleus</keyword>
<dbReference type="Pfam" id="PF20826">
    <property type="entry name" value="PHD_5"/>
    <property type="match status" value="1"/>
</dbReference>
<dbReference type="GO" id="GO:0071339">
    <property type="term" value="C:MLL1 complex"/>
    <property type="evidence" value="ECO:0007669"/>
    <property type="project" value="TreeGrafter"/>
</dbReference>
<evidence type="ECO:0000256" key="1">
    <source>
        <dbReference type="ARBA" id="ARBA00004123"/>
    </source>
</evidence>
<dbReference type="GO" id="GO:0006357">
    <property type="term" value="P:regulation of transcription by RNA polymerase II"/>
    <property type="evidence" value="ECO:0007669"/>
    <property type="project" value="TreeGrafter"/>
</dbReference>
<proteinExistence type="predicted"/>
<organism evidence="5 6">
    <name type="scientific">Lates japonicus</name>
    <name type="common">Japanese lates</name>
    <dbReference type="NCBI Taxonomy" id="270547"/>
    <lineage>
        <taxon>Eukaryota</taxon>
        <taxon>Metazoa</taxon>
        <taxon>Chordata</taxon>
        <taxon>Craniata</taxon>
        <taxon>Vertebrata</taxon>
        <taxon>Euteleostomi</taxon>
        <taxon>Actinopterygii</taxon>
        <taxon>Neopterygii</taxon>
        <taxon>Teleostei</taxon>
        <taxon>Neoteleostei</taxon>
        <taxon>Acanthomorphata</taxon>
        <taxon>Carangaria</taxon>
        <taxon>Carangaria incertae sedis</taxon>
        <taxon>Centropomidae</taxon>
        <taxon>Lates</taxon>
    </lineage>
</organism>
<dbReference type="InterPro" id="IPR043449">
    <property type="entry name" value="PHF20-like"/>
</dbReference>
<protein>
    <submittedName>
        <fullName evidence="5">PHD finger protein 20-like protein</fullName>
    </submittedName>
</protein>
<feature type="region of interest" description="Disordered" evidence="4">
    <location>
        <begin position="307"/>
        <end position="327"/>
    </location>
</feature>
<dbReference type="SUPFAM" id="SSF57903">
    <property type="entry name" value="FYVE/PHD zinc finger"/>
    <property type="match status" value="1"/>
</dbReference>
<sequence length="537" mass="60901">MDVNSLAMRYLPAPVVKRNGEKFNCVIWSRQAEAVVATSDYTAYFINLPDTKSDWRTDYHGESSLRGGAEPTRSAQTRASEKQATATGLRRNAEGDHLPSICEFFQLHFKSRSSSIPPRPGYSYSEQIHVDDEDSVSDWSTDSCGWSDDDYGVDLDVTTPPLSVDSGAVDTSDQEIVRCICEVEEENDFMIQHGTCMGLLEENVPDRYTCYICRDPPGQRQSLRYWYDREWLSNGHMYGLSFLEENYSHQNAKKITTTHQLLGDVHHVVEILNGLQLKMNVLQSSSHPDLQLWRQPWKHLERSRTCSDSCRSSDAAPSPVTPDEDMSRGEILMSNALEKLSRAATAATSSSSCSSSPFPSFQDSYITSEHCYQKPRAYYPAVEQRLVVETRQGSELEDSMRSTEELLEREQRYGSLLETDKPKSTGTSNKASLGGLWCQAEMRDEGGRDPGEAADNCRQHQQWQINLLDHIDAVQDEVSHRMDFIERELDVLESWLDYTGELEPPEPLARLPQLKHRMKRLLTQLGKVQQIALFSST</sequence>
<dbReference type="PANTHER" id="PTHR15856:SF27">
    <property type="entry name" value="PHD FINGER PROTEIN 20"/>
    <property type="match status" value="1"/>
</dbReference>
<keyword evidence="2" id="KW-0677">Repeat</keyword>
<gene>
    <name evidence="5" type="ORF">AKAME5_002442600</name>
</gene>
<keyword evidence="6" id="KW-1185">Reference proteome</keyword>
<dbReference type="GO" id="GO:0044545">
    <property type="term" value="C:NSL complex"/>
    <property type="evidence" value="ECO:0007669"/>
    <property type="project" value="TreeGrafter"/>
</dbReference>
<dbReference type="AlphaFoldDB" id="A0AAD3NLB3"/>
<feature type="compositionally biased region" description="Low complexity" evidence="4">
    <location>
        <begin position="307"/>
        <end position="318"/>
    </location>
</feature>
<dbReference type="Proteomes" id="UP001279410">
    <property type="component" value="Unassembled WGS sequence"/>
</dbReference>
<dbReference type="EMBL" id="BRZM01001403">
    <property type="protein sequence ID" value="GLD73101.1"/>
    <property type="molecule type" value="Genomic_DNA"/>
</dbReference>
<comment type="subcellular location">
    <subcellularLocation>
        <location evidence="1">Nucleus</location>
    </subcellularLocation>
</comment>
<evidence type="ECO:0000313" key="6">
    <source>
        <dbReference type="Proteomes" id="UP001279410"/>
    </source>
</evidence>